<comment type="caution">
    <text evidence="2">The sequence shown here is derived from an EMBL/GenBank/DDBJ whole genome shotgun (WGS) entry which is preliminary data.</text>
</comment>
<evidence type="ECO:0000259" key="1">
    <source>
        <dbReference type="Pfam" id="PF24733"/>
    </source>
</evidence>
<dbReference type="Proteomes" id="UP000340077">
    <property type="component" value="Unassembled WGS sequence"/>
</dbReference>
<evidence type="ECO:0000313" key="2">
    <source>
        <dbReference type="EMBL" id="GBO85038.1"/>
    </source>
</evidence>
<dbReference type="AlphaFoldDB" id="A0A5M3PQA1"/>
<dbReference type="InterPro" id="IPR056101">
    <property type="entry name" value="DUF7684"/>
</dbReference>
<dbReference type="EMBL" id="BGZH01000002">
    <property type="protein sequence ID" value="GBO85038.1"/>
    <property type="molecule type" value="Genomic_DNA"/>
</dbReference>
<accession>A0A5M3PQA1</accession>
<name>A0A5M3PQA1_9GAMM</name>
<reference evidence="2 3" key="1">
    <citation type="journal article" date="2019" name="J. Gen. Appl. Microbiol.">
        <title>Aerobic degradation of cis-dichloroethene by the marine bacterium Marinobacter salsuginis strain 5N-3.</title>
        <authorList>
            <person name="Inoue Y."/>
            <person name="Fukunaga Y."/>
            <person name="Katsumata H."/>
            <person name="Ohji S."/>
            <person name="Hosoyama A."/>
            <person name="Mori K."/>
            <person name="Ando K."/>
        </authorList>
    </citation>
    <scope>NUCLEOTIDE SEQUENCE [LARGE SCALE GENOMIC DNA]</scope>
    <source>
        <strain evidence="2 3">5N-3</strain>
    </source>
</reference>
<protein>
    <recommendedName>
        <fullName evidence="1">DUF7684 domain-containing protein</fullName>
    </recommendedName>
</protein>
<evidence type="ECO:0000313" key="3">
    <source>
        <dbReference type="Proteomes" id="UP000340077"/>
    </source>
</evidence>
<keyword evidence="3" id="KW-1185">Reference proteome</keyword>
<sequence length="97" mass="11270">MKPRKVILATNRRYSDQYEPLLEELFNRRIELFCAWGAHCEQWESAMDLFATDPDRIEEHHITTTSHSDESLEDVQSMARMCVVEGGGSNDVEIIRL</sequence>
<organism evidence="2 3">
    <name type="scientific">Marinobacter salsuginis</name>
    <dbReference type="NCBI Taxonomy" id="418719"/>
    <lineage>
        <taxon>Bacteria</taxon>
        <taxon>Pseudomonadati</taxon>
        <taxon>Pseudomonadota</taxon>
        <taxon>Gammaproteobacteria</taxon>
        <taxon>Pseudomonadales</taxon>
        <taxon>Marinobacteraceae</taxon>
        <taxon>Marinobacter</taxon>
    </lineage>
</organism>
<feature type="domain" description="DUF7684" evidence="1">
    <location>
        <begin position="2"/>
        <end position="83"/>
    </location>
</feature>
<dbReference type="Pfam" id="PF24733">
    <property type="entry name" value="DUF7684"/>
    <property type="match status" value="1"/>
</dbReference>
<gene>
    <name evidence="2" type="ORF">MS5N3_24890</name>
</gene>
<proteinExistence type="predicted"/>
<dbReference type="RefSeq" id="WP_420492531.1">
    <property type="nucleotide sequence ID" value="NZ_BGZH01000002.1"/>
</dbReference>